<accession>D6RLF9</accession>
<dbReference type="RefSeq" id="XP_002911737.1">
    <property type="nucleotide sequence ID" value="XM_002911691.1"/>
</dbReference>
<name>D6RLF9_COPC7</name>
<dbReference type="GeneID" id="9379379"/>
<comment type="caution">
    <text evidence="2">The sequence shown here is derived from an EMBL/GenBank/DDBJ whole genome shotgun (WGS) entry which is preliminary data.</text>
</comment>
<evidence type="ECO:0000313" key="3">
    <source>
        <dbReference type="Proteomes" id="UP000001861"/>
    </source>
</evidence>
<evidence type="ECO:0000313" key="2">
    <source>
        <dbReference type="EMBL" id="EFI28243.1"/>
    </source>
</evidence>
<gene>
    <name evidence="2" type="ORF">CC1G_14268</name>
</gene>
<sequence length="102" mass="11414">MIQLLRPGSARSRPALPTAYRLHSDVYRRLAGRPRHLSAPAIEARTSGSASMTQHENRRPGLEATQCKAHLRFYGRGPGFQTFDAMLSMTLNNWSIHGRSDP</sequence>
<evidence type="ECO:0000256" key="1">
    <source>
        <dbReference type="SAM" id="MobiDB-lite"/>
    </source>
</evidence>
<dbReference type="KEGG" id="cci:CC1G_14268"/>
<reference evidence="2 3" key="1">
    <citation type="journal article" date="2010" name="Proc. Natl. Acad. Sci. U.S.A.">
        <title>Insights into evolution of multicellular fungi from the assembled chromosomes of the mushroom Coprinopsis cinerea (Coprinus cinereus).</title>
        <authorList>
            <person name="Stajich J.E."/>
            <person name="Wilke S.K."/>
            <person name="Ahren D."/>
            <person name="Au C.H."/>
            <person name="Birren B.W."/>
            <person name="Borodovsky M."/>
            <person name="Burns C."/>
            <person name="Canback B."/>
            <person name="Casselton L.A."/>
            <person name="Cheng C.K."/>
            <person name="Deng J."/>
            <person name="Dietrich F.S."/>
            <person name="Fargo D.C."/>
            <person name="Farman M.L."/>
            <person name="Gathman A.C."/>
            <person name="Goldberg J."/>
            <person name="Guigo R."/>
            <person name="Hoegger P.J."/>
            <person name="Hooker J.B."/>
            <person name="Huggins A."/>
            <person name="James T.Y."/>
            <person name="Kamada T."/>
            <person name="Kilaru S."/>
            <person name="Kodira C."/>
            <person name="Kues U."/>
            <person name="Kupfer D."/>
            <person name="Kwan H.S."/>
            <person name="Lomsadze A."/>
            <person name="Li W."/>
            <person name="Lilly W.W."/>
            <person name="Ma L.J."/>
            <person name="Mackey A.J."/>
            <person name="Manning G."/>
            <person name="Martin F."/>
            <person name="Muraguchi H."/>
            <person name="Natvig D.O."/>
            <person name="Palmerini H."/>
            <person name="Ramesh M.A."/>
            <person name="Rehmeyer C.J."/>
            <person name="Roe B.A."/>
            <person name="Shenoy N."/>
            <person name="Stanke M."/>
            <person name="Ter-Hovhannisyan V."/>
            <person name="Tunlid A."/>
            <person name="Velagapudi R."/>
            <person name="Vision T.J."/>
            <person name="Zeng Q."/>
            <person name="Zolan M.E."/>
            <person name="Pukkila P.J."/>
        </authorList>
    </citation>
    <scope>NUCLEOTIDE SEQUENCE [LARGE SCALE GENOMIC DNA]</scope>
    <source>
        <strain evidence="3">Okayama-7 / 130 / ATCC MYA-4618 / FGSC 9003</strain>
    </source>
</reference>
<dbReference type="HOGENOM" id="CLU_2277343_0_0_1"/>
<proteinExistence type="predicted"/>
<dbReference type="EMBL" id="AACS02000003">
    <property type="protein sequence ID" value="EFI28243.1"/>
    <property type="molecule type" value="Genomic_DNA"/>
</dbReference>
<dbReference type="InParanoid" id="D6RLF9"/>
<dbReference type="VEuPathDB" id="FungiDB:CC1G_14268"/>
<feature type="region of interest" description="Disordered" evidence="1">
    <location>
        <begin position="37"/>
        <end position="63"/>
    </location>
</feature>
<protein>
    <submittedName>
        <fullName evidence="2">Uncharacterized protein</fullName>
    </submittedName>
</protein>
<keyword evidence="3" id="KW-1185">Reference proteome</keyword>
<dbReference type="Proteomes" id="UP000001861">
    <property type="component" value="Unassembled WGS sequence"/>
</dbReference>
<organism evidence="2 3">
    <name type="scientific">Coprinopsis cinerea (strain Okayama-7 / 130 / ATCC MYA-4618 / FGSC 9003)</name>
    <name type="common">Inky cap fungus</name>
    <name type="synonym">Hormographiella aspergillata</name>
    <dbReference type="NCBI Taxonomy" id="240176"/>
    <lineage>
        <taxon>Eukaryota</taxon>
        <taxon>Fungi</taxon>
        <taxon>Dikarya</taxon>
        <taxon>Basidiomycota</taxon>
        <taxon>Agaricomycotina</taxon>
        <taxon>Agaricomycetes</taxon>
        <taxon>Agaricomycetidae</taxon>
        <taxon>Agaricales</taxon>
        <taxon>Agaricineae</taxon>
        <taxon>Psathyrellaceae</taxon>
        <taxon>Coprinopsis</taxon>
    </lineage>
</organism>
<dbReference type="AlphaFoldDB" id="D6RLF9"/>